<evidence type="ECO:0000313" key="2">
    <source>
        <dbReference type="Proteomes" id="UP001141253"/>
    </source>
</evidence>
<accession>A0ABQ9CCE2</accession>
<name>A0ABQ9CCE2_9ROSI</name>
<reference evidence="1" key="2">
    <citation type="journal article" date="2023" name="Int. J. Mol. Sci.">
        <title>De Novo Assembly and Annotation of 11 Diverse Shrub Willow (Salix) Genomes Reveals Novel Gene Organization in Sex-Linked Regions.</title>
        <authorList>
            <person name="Hyden B."/>
            <person name="Feng K."/>
            <person name="Yates T.B."/>
            <person name="Jawdy S."/>
            <person name="Cereghino C."/>
            <person name="Smart L.B."/>
            <person name="Muchero W."/>
        </authorList>
    </citation>
    <scope>NUCLEOTIDE SEQUENCE</scope>
    <source>
        <tissue evidence="1">Shoot tip</tissue>
    </source>
</reference>
<gene>
    <name evidence="1" type="ORF">OIU77_021078</name>
</gene>
<protein>
    <recommendedName>
        <fullName evidence="3">Secreted protein</fullName>
    </recommendedName>
</protein>
<reference evidence="1" key="1">
    <citation type="submission" date="2022-10" db="EMBL/GenBank/DDBJ databases">
        <authorList>
            <person name="Hyden B.L."/>
            <person name="Feng K."/>
            <person name="Yates T."/>
            <person name="Jawdy S."/>
            <person name="Smart L.B."/>
            <person name="Muchero W."/>
        </authorList>
    </citation>
    <scope>NUCLEOTIDE SEQUENCE</scope>
    <source>
        <tissue evidence="1">Shoot tip</tissue>
    </source>
</reference>
<dbReference type="Proteomes" id="UP001141253">
    <property type="component" value="Chromosome 4"/>
</dbReference>
<proteinExistence type="predicted"/>
<comment type="caution">
    <text evidence="1">The sequence shown here is derived from an EMBL/GenBank/DDBJ whole genome shotgun (WGS) entry which is preliminary data.</text>
</comment>
<evidence type="ECO:0000313" key="1">
    <source>
        <dbReference type="EMBL" id="KAJ6395953.1"/>
    </source>
</evidence>
<dbReference type="EMBL" id="JAPFFI010000004">
    <property type="protein sequence ID" value="KAJ6395953.1"/>
    <property type="molecule type" value="Genomic_DNA"/>
</dbReference>
<sequence length="88" mass="10242">MLPSLLFFSFPPSNHLISCFVSSITSNPTCVLCKRIIWDSKTCYYQTLERLNPELKYDFCPFESCLRSFCCCCCESGYLIVMLCYFAR</sequence>
<evidence type="ECO:0008006" key="3">
    <source>
        <dbReference type="Google" id="ProtNLM"/>
    </source>
</evidence>
<keyword evidence="2" id="KW-1185">Reference proteome</keyword>
<organism evidence="1 2">
    <name type="scientific">Salix suchowensis</name>
    <dbReference type="NCBI Taxonomy" id="1278906"/>
    <lineage>
        <taxon>Eukaryota</taxon>
        <taxon>Viridiplantae</taxon>
        <taxon>Streptophyta</taxon>
        <taxon>Embryophyta</taxon>
        <taxon>Tracheophyta</taxon>
        <taxon>Spermatophyta</taxon>
        <taxon>Magnoliopsida</taxon>
        <taxon>eudicotyledons</taxon>
        <taxon>Gunneridae</taxon>
        <taxon>Pentapetalae</taxon>
        <taxon>rosids</taxon>
        <taxon>fabids</taxon>
        <taxon>Malpighiales</taxon>
        <taxon>Salicaceae</taxon>
        <taxon>Saliceae</taxon>
        <taxon>Salix</taxon>
    </lineage>
</organism>